<comment type="catalytic activity">
    <reaction evidence="18">
        <text>Cu(+)(in) + ATP + H2O = Cu(+)(out) + ADP + phosphate + H(+)</text>
        <dbReference type="Rhea" id="RHEA:25792"/>
        <dbReference type="ChEBI" id="CHEBI:15377"/>
        <dbReference type="ChEBI" id="CHEBI:15378"/>
        <dbReference type="ChEBI" id="CHEBI:30616"/>
        <dbReference type="ChEBI" id="CHEBI:43474"/>
        <dbReference type="ChEBI" id="CHEBI:49552"/>
        <dbReference type="ChEBI" id="CHEBI:456216"/>
        <dbReference type="EC" id="7.2.2.8"/>
    </reaction>
</comment>
<evidence type="ECO:0000256" key="3">
    <source>
        <dbReference type="ARBA" id="ARBA00012517"/>
    </source>
</evidence>
<dbReference type="Pfam" id="PF00702">
    <property type="entry name" value="Hydrolase"/>
    <property type="match status" value="1"/>
</dbReference>
<dbReference type="GO" id="GO:0005886">
    <property type="term" value="C:plasma membrane"/>
    <property type="evidence" value="ECO:0007669"/>
    <property type="project" value="UniProtKB-SubCell"/>
</dbReference>
<dbReference type="PANTHER" id="PTHR43520:SF5">
    <property type="entry name" value="CATION-TRANSPORTING P-TYPE ATPASE-RELATED"/>
    <property type="match status" value="1"/>
</dbReference>
<dbReference type="PRINTS" id="PR00119">
    <property type="entry name" value="CATATPASE"/>
</dbReference>
<keyword evidence="15" id="KW-0186">Copper</keyword>
<comment type="subcellular location">
    <subcellularLocation>
        <location evidence="1">Cell membrane</location>
        <topology evidence="1">Multi-pass membrane protein</topology>
    </subcellularLocation>
</comment>
<dbReference type="InterPro" id="IPR023299">
    <property type="entry name" value="ATPase_P-typ_cyto_dom_N"/>
</dbReference>
<dbReference type="SUPFAM" id="SSF56784">
    <property type="entry name" value="HAD-like"/>
    <property type="match status" value="1"/>
</dbReference>
<keyword evidence="4" id="KW-0813">Transport</keyword>
<evidence type="ECO:0000313" key="21">
    <source>
        <dbReference type="EMBL" id="ORI97408.1"/>
    </source>
</evidence>
<proteinExistence type="inferred from homology"/>
<dbReference type="SUPFAM" id="SSF81665">
    <property type="entry name" value="Calcium ATPase, transmembrane domain M"/>
    <property type="match status" value="1"/>
</dbReference>
<keyword evidence="13" id="KW-1278">Translocase</keyword>
<dbReference type="NCBIfam" id="TIGR01511">
    <property type="entry name" value="ATPase-IB1_Cu"/>
    <property type="match status" value="1"/>
</dbReference>
<dbReference type="PANTHER" id="PTHR43520">
    <property type="entry name" value="ATP7, ISOFORM B"/>
    <property type="match status" value="1"/>
</dbReference>
<dbReference type="AlphaFoldDB" id="A0A1X0VCI0"/>
<dbReference type="InterPro" id="IPR018303">
    <property type="entry name" value="ATPase_P-typ_P_site"/>
</dbReference>
<dbReference type="NCBIfam" id="TIGR01494">
    <property type="entry name" value="ATPase_P-type"/>
    <property type="match status" value="1"/>
</dbReference>
<evidence type="ECO:0000256" key="15">
    <source>
        <dbReference type="ARBA" id="ARBA00023008"/>
    </source>
</evidence>
<dbReference type="SUPFAM" id="SSF81653">
    <property type="entry name" value="Calcium ATPase, transduction domain A"/>
    <property type="match status" value="1"/>
</dbReference>
<dbReference type="InterPro" id="IPR023214">
    <property type="entry name" value="HAD_sf"/>
</dbReference>
<dbReference type="Gene3D" id="3.40.50.1000">
    <property type="entry name" value="HAD superfamily/HAD-like"/>
    <property type="match status" value="1"/>
</dbReference>
<dbReference type="PROSITE" id="PS00154">
    <property type="entry name" value="ATPASE_E1_E2"/>
    <property type="match status" value="1"/>
</dbReference>
<dbReference type="GO" id="GO:0140581">
    <property type="term" value="F:P-type monovalent copper transporter activity"/>
    <property type="evidence" value="ECO:0007669"/>
    <property type="project" value="UniProtKB-EC"/>
</dbReference>
<evidence type="ECO:0000256" key="8">
    <source>
        <dbReference type="ARBA" id="ARBA00022723"/>
    </source>
</evidence>
<feature type="transmembrane region" description="Helical" evidence="19">
    <location>
        <begin position="92"/>
        <end position="112"/>
    </location>
</feature>
<dbReference type="InterPro" id="IPR027256">
    <property type="entry name" value="P-typ_ATPase_IB"/>
</dbReference>
<dbReference type="InterPro" id="IPR044492">
    <property type="entry name" value="P_typ_ATPase_HD_dom"/>
</dbReference>
<accession>A0A1X0VCI0</accession>
<feature type="transmembrane region" description="Helical" evidence="19">
    <location>
        <begin position="339"/>
        <end position="360"/>
    </location>
</feature>
<dbReference type="GO" id="GO:0055070">
    <property type="term" value="P:copper ion homeostasis"/>
    <property type="evidence" value="ECO:0007669"/>
    <property type="project" value="TreeGrafter"/>
</dbReference>
<dbReference type="NCBIfam" id="TIGR01525">
    <property type="entry name" value="ATPase-IB_hvy"/>
    <property type="match status" value="1"/>
</dbReference>
<dbReference type="Gene3D" id="2.70.150.10">
    <property type="entry name" value="Calcium-transporting ATPase, cytoplasmic transduction domain A"/>
    <property type="match status" value="1"/>
</dbReference>
<evidence type="ECO:0000256" key="14">
    <source>
        <dbReference type="ARBA" id="ARBA00022989"/>
    </source>
</evidence>
<dbReference type="NCBIfam" id="TIGR01512">
    <property type="entry name" value="ATPase-IB2_Cd"/>
    <property type="match status" value="1"/>
</dbReference>
<keyword evidence="7 19" id="KW-0812">Transmembrane</keyword>
<dbReference type="eggNOG" id="COG2217">
    <property type="taxonomic scope" value="Bacteria"/>
</dbReference>
<dbReference type="SFLD" id="SFLDF00027">
    <property type="entry name" value="p-type_atpase"/>
    <property type="match status" value="1"/>
</dbReference>
<gene>
    <name evidence="21" type="ORF">BMR96_07320</name>
</gene>
<dbReference type="InterPro" id="IPR001757">
    <property type="entry name" value="P_typ_ATPase"/>
</dbReference>
<evidence type="ECO:0000256" key="10">
    <source>
        <dbReference type="ARBA" id="ARBA00022796"/>
    </source>
</evidence>
<feature type="transmembrane region" description="Helical" evidence="19">
    <location>
        <begin position="667"/>
        <end position="687"/>
    </location>
</feature>
<evidence type="ECO:0000256" key="2">
    <source>
        <dbReference type="ARBA" id="ARBA00006024"/>
    </source>
</evidence>
<keyword evidence="14 19" id="KW-1133">Transmembrane helix</keyword>
<feature type="transmembrane region" description="Helical" evidence="19">
    <location>
        <begin position="124"/>
        <end position="145"/>
    </location>
</feature>
<reference evidence="21 22" key="1">
    <citation type="journal article" date="2017" name="Front. Microbiol.">
        <title>Genomic Characterization of Dairy Associated Leuconostoc Species and Diversity of Leuconostocs in Undefined Mixed Mesophilic Starter Cultures.</title>
        <authorList>
            <person name="Frantzen C.A."/>
            <person name="Kot W."/>
            <person name="Pedersen T.B."/>
            <person name="Ardo Y.M."/>
            <person name="Broadbent J.R."/>
            <person name="Neve H."/>
            <person name="Hansen L.H."/>
            <person name="Dal Bello F."/>
            <person name="Ostlie H.M."/>
            <person name="Kleppen H.P."/>
            <person name="Vogensen F.K."/>
            <person name="Holo H."/>
        </authorList>
    </citation>
    <scope>NUCLEOTIDE SEQUENCE [LARGE SCALE GENOMIC DNA]</scope>
    <source>
        <strain evidence="21 22">LMGCF08</strain>
    </source>
</reference>
<evidence type="ECO:0000256" key="16">
    <source>
        <dbReference type="ARBA" id="ARBA00023065"/>
    </source>
</evidence>
<keyword evidence="12" id="KW-0460">Magnesium</keyword>
<protein>
    <recommendedName>
        <fullName evidence="3">P-type Cu(+) transporter</fullName>
        <ecNumber evidence="3">7.2.2.8</ecNumber>
    </recommendedName>
</protein>
<evidence type="ECO:0000256" key="9">
    <source>
        <dbReference type="ARBA" id="ARBA00022741"/>
    </source>
</evidence>
<evidence type="ECO:0000256" key="18">
    <source>
        <dbReference type="ARBA" id="ARBA00049289"/>
    </source>
</evidence>
<keyword evidence="10" id="KW-0187">Copper transport</keyword>
<evidence type="ECO:0000256" key="12">
    <source>
        <dbReference type="ARBA" id="ARBA00022842"/>
    </source>
</evidence>
<dbReference type="EMBL" id="MPLS01000026">
    <property type="protein sequence ID" value="ORI97408.1"/>
    <property type="molecule type" value="Genomic_DNA"/>
</dbReference>
<feature type="transmembrane region" description="Helical" evidence="19">
    <location>
        <begin position="639"/>
        <end position="661"/>
    </location>
</feature>
<feature type="domain" description="P-type ATPase A" evidence="20">
    <location>
        <begin position="191"/>
        <end position="290"/>
    </location>
</feature>
<evidence type="ECO:0000313" key="22">
    <source>
        <dbReference type="Proteomes" id="UP000192288"/>
    </source>
</evidence>
<dbReference type="Proteomes" id="UP000192288">
    <property type="component" value="Unassembled WGS sequence"/>
</dbReference>
<dbReference type="Pfam" id="PF00122">
    <property type="entry name" value="E1-E2_ATPase"/>
    <property type="match status" value="1"/>
</dbReference>
<name>A0A1X0VCI0_LEUPS</name>
<dbReference type="GO" id="GO:0016887">
    <property type="term" value="F:ATP hydrolysis activity"/>
    <property type="evidence" value="ECO:0007669"/>
    <property type="project" value="InterPro"/>
</dbReference>
<evidence type="ECO:0000256" key="11">
    <source>
        <dbReference type="ARBA" id="ARBA00022840"/>
    </source>
</evidence>
<dbReference type="InterPro" id="IPR036412">
    <property type="entry name" value="HAD-like_sf"/>
</dbReference>
<dbReference type="GO" id="GO:0005524">
    <property type="term" value="F:ATP binding"/>
    <property type="evidence" value="ECO:0007669"/>
    <property type="project" value="UniProtKB-UniRule"/>
</dbReference>
<dbReference type="SFLD" id="SFLDG00002">
    <property type="entry name" value="C1.7:_P-type_atpase_like"/>
    <property type="match status" value="1"/>
</dbReference>
<keyword evidence="17 19" id="KW-0472">Membrane</keyword>
<dbReference type="InterPro" id="IPR059000">
    <property type="entry name" value="ATPase_P-type_domA"/>
</dbReference>
<organism evidence="21 22">
    <name type="scientific">Leuconostoc pseudomesenteroides</name>
    <dbReference type="NCBI Taxonomy" id="33968"/>
    <lineage>
        <taxon>Bacteria</taxon>
        <taxon>Bacillati</taxon>
        <taxon>Bacillota</taxon>
        <taxon>Bacilli</taxon>
        <taxon>Lactobacillales</taxon>
        <taxon>Lactobacillaceae</taxon>
        <taxon>Leuconostoc</taxon>
    </lineage>
</organism>
<evidence type="ECO:0000256" key="17">
    <source>
        <dbReference type="ARBA" id="ARBA00023136"/>
    </source>
</evidence>
<keyword evidence="9 19" id="KW-0547">Nucleotide-binding</keyword>
<dbReference type="InterPro" id="IPR023298">
    <property type="entry name" value="ATPase_P-typ_TM_dom_sf"/>
</dbReference>
<evidence type="ECO:0000256" key="1">
    <source>
        <dbReference type="ARBA" id="ARBA00004651"/>
    </source>
</evidence>
<evidence type="ECO:0000256" key="6">
    <source>
        <dbReference type="ARBA" id="ARBA00022553"/>
    </source>
</evidence>
<dbReference type="Gene3D" id="3.40.1110.10">
    <property type="entry name" value="Calcium-transporting ATPase, cytoplasmic domain N"/>
    <property type="match status" value="1"/>
</dbReference>
<keyword evidence="5 19" id="KW-1003">Cell membrane</keyword>
<keyword evidence="11 19" id="KW-0067">ATP-binding</keyword>
<feature type="transmembrane region" description="Helical" evidence="19">
    <location>
        <begin position="157"/>
        <end position="174"/>
    </location>
</feature>
<evidence type="ECO:0000256" key="5">
    <source>
        <dbReference type="ARBA" id="ARBA00022475"/>
    </source>
</evidence>
<keyword evidence="6" id="KW-0597">Phosphoprotein</keyword>
<dbReference type="InterPro" id="IPR008250">
    <property type="entry name" value="ATPase_P-typ_transduc_dom_A_sf"/>
</dbReference>
<evidence type="ECO:0000256" key="13">
    <source>
        <dbReference type="ARBA" id="ARBA00022967"/>
    </source>
</evidence>
<dbReference type="STRING" id="33968.BMS77_00870"/>
<keyword evidence="16" id="KW-0406">Ion transport</keyword>
<dbReference type="RefSeq" id="WP_080518900.1">
    <property type="nucleotide sequence ID" value="NZ_MPLS01000026.1"/>
</dbReference>
<feature type="transmembrane region" description="Helical" evidence="19">
    <location>
        <begin position="61"/>
        <end position="80"/>
    </location>
</feature>
<dbReference type="EC" id="7.2.2.8" evidence="3"/>
<keyword evidence="8 19" id="KW-0479">Metal-binding</keyword>
<comment type="caution">
    <text evidence="21">The sequence shown here is derived from an EMBL/GenBank/DDBJ whole genome shotgun (WGS) entry which is preliminary data.</text>
</comment>
<evidence type="ECO:0000256" key="7">
    <source>
        <dbReference type="ARBA" id="ARBA00022692"/>
    </source>
</evidence>
<evidence type="ECO:0000259" key="20">
    <source>
        <dbReference type="Pfam" id="PF00122"/>
    </source>
</evidence>
<feature type="transmembrane region" description="Helical" evidence="19">
    <location>
        <begin position="308"/>
        <end position="327"/>
    </location>
</feature>
<dbReference type="SFLD" id="SFLDS00003">
    <property type="entry name" value="Haloacid_Dehalogenase"/>
    <property type="match status" value="1"/>
</dbReference>
<evidence type="ECO:0000256" key="19">
    <source>
        <dbReference type="RuleBase" id="RU362081"/>
    </source>
</evidence>
<comment type="similarity">
    <text evidence="2 19">Belongs to the cation transport ATPase (P-type) (TC 3.A.3) family. Type IB subfamily.</text>
</comment>
<dbReference type="GO" id="GO:0005507">
    <property type="term" value="F:copper ion binding"/>
    <property type="evidence" value="ECO:0007669"/>
    <property type="project" value="TreeGrafter"/>
</dbReference>
<sequence length="689" mass="75056">MTEKKNNHTMSQMTHEHHMDHDHNMSMMTNSEMDMSAMPMHHHGADMGMAGMDMNDMKRRFWISFILMIPILFISPFMGVNLPFTIIFPGNSWVSALLAAMLYVIGSQPFWVGARHELHAKKPAMMSLITMGLNVTFWYSIYALIATQVFHHHVMDFFWEFATLTVIMLLGHRIEMSATMRAGDATAKLRELLPQVAHVKHGDHIMDMPITTLKTDMVVRVLAGESFPADGIVTNGNSQVDESLMTGESQLIDKSADAIVYGGTINGNGTLDVKLTTVGAQSFIGQLQQTLLTSQDKKSQVETLADRVASWLFWIALVFAIGALIIWTPLRGFSFATNIAVTVLVIACPHALGLAVPLVISRTKAIAAAQGILIKNRKALSAANQLQYALMDKTGTLTTGQFTVQQFVTYQEEKSHVLAIMSALDQQSTHPLAQSIINYAQSQGAPTLSAQHVENIAGYGVSGMVEDHHYLLVSARYLTEHHIAFEPLNADGSVSYLLNHDKVIAAIAQGDSVKESARQFIDDLHAQHIIPVLVTGDNEKSAKRVAHELGIEAIHAGVSPQEKIALVAEYQKRGAVMMIGDGINDAPALAHADLSVAIGAGTQVAQASADTVLITNHLPKIIEFIRLAKHGNTKQVQNLWWGAGYNIITIPLAAGALSFIGLMLNPMIGAIVMSFSTIVVALNALTLKG</sequence>
<dbReference type="GO" id="GO:0043682">
    <property type="term" value="F:P-type divalent copper transporter activity"/>
    <property type="evidence" value="ECO:0007669"/>
    <property type="project" value="TreeGrafter"/>
</dbReference>
<evidence type="ECO:0000256" key="4">
    <source>
        <dbReference type="ARBA" id="ARBA00022448"/>
    </source>
</evidence>